<protein>
    <submittedName>
        <fullName evidence="2">Dehydrogenase</fullName>
    </submittedName>
</protein>
<accession>A0A1R1EUN7</accession>
<gene>
    <name evidence="2" type="ORF">BK138_12875</name>
</gene>
<dbReference type="AlphaFoldDB" id="A0A1R1EUN7"/>
<sequence>MLPGLKLGKSSKPARSKEPDESRRKFLKASGMTLGGLVVGGVFGGVLTDSLEKNQAPKTAPADSKPEASLQDALMFFNQEQFKMTEAAAERIYPEDENGPGAKALGVAFFIDHQLAGPWGYNARDYMMGPFVQAQATQGEQSRLKRNEMFTLGLEGLKSYCQQKHQKAFTELEGQQQDEVLTAMEKGDKFPMRGVTSSIFFNMLKNLTIEGVYADPLYGGNRNMNGWKMRNFPGNQMSYAQQITKEGLVQIQPKSLQAHMSE</sequence>
<evidence type="ECO:0000313" key="2">
    <source>
        <dbReference type="EMBL" id="OMF55556.1"/>
    </source>
</evidence>
<proteinExistence type="predicted"/>
<name>A0A1R1EUN7_9BACL</name>
<reference evidence="2 3" key="1">
    <citation type="submission" date="2016-11" db="EMBL/GenBank/DDBJ databases">
        <title>Paenibacillus species isolates.</title>
        <authorList>
            <person name="Beno S.M."/>
        </authorList>
    </citation>
    <scope>NUCLEOTIDE SEQUENCE [LARGE SCALE GENOMIC DNA]</scope>
    <source>
        <strain evidence="2 3">FSL R5-0378</strain>
    </source>
</reference>
<dbReference type="EMBL" id="MRTP01000002">
    <property type="protein sequence ID" value="OMF55556.1"/>
    <property type="molecule type" value="Genomic_DNA"/>
</dbReference>
<dbReference type="Pfam" id="PF13618">
    <property type="entry name" value="Gluconate_2-dh3"/>
    <property type="match status" value="1"/>
</dbReference>
<dbReference type="STRING" id="297318.BK138_12875"/>
<keyword evidence="3" id="KW-1185">Reference proteome</keyword>
<evidence type="ECO:0000313" key="3">
    <source>
        <dbReference type="Proteomes" id="UP000187172"/>
    </source>
</evidence>
<dbReference type="Proteomes" id="UP000187172">
    <property type="component" value="Unassembled WGS sequence"/>
</dbReference>
<dbReference type="NCBIfam" id="TIGR01409">
    <property type="entry name" value="TAT_signal_seq"/>
    <property type="match status" value="1"/>
</dbReference>
<comment type="caution">
    <text evidence="2">The sequence shown here is derived from an EMBL/GenBank/DDBJ whole genome shotgun (WGS) entry which is preliminary data.</text>
</comment>
<evidence type="ECO:0000256" key="1">
    <source>
        <dbReference type="SAM" id="MobiDB-lite"/>
    </source>
</evidence>
<dbReference type="InterPro" id="IPR019546">
    <property type="entry name" value="TAT_signal_bac_arc"/>
</dbReference>
<dbReference type="RefSeq" id="WP_076169948.1">
    <property type="nucleotide sequence ID" value="NZ_MRTP01000002.1"/>
</dbReference>
<dbReference type="InterPro" id="IPR027056">
    <property type="entry name" value="Gluconate_2DH_su3"/>
</dbReference>
<organism evidence="2 3">
    <name type="scientific">Paenibacillus rhizosphaerae</name>
    <dbReference type="NCBI Taxonomy" id="297318"/>
    <lineage>
        <taxon>Bacteria</taxon>
        <taxon>Bacillati</taxon>
        <taxon>Bacillota</taxon>
        <taxon>Bacilli</taxon>
        <taxon>Bacillales</taxon>
        <taxon>Paenibacillaceae</taxon>
        <taxon>Paenibacillus</taxon>
    </lineage>
</organism>
<feature type="region of interest" description="Disordered" evidence="1">
    <location>
        <begin position="1"/>
        <end position="23"/>
    </location>
</feature>